<keyword evidence="2" id="KW-0732">Signal</keyword>
<feature type="coiled-coil region" evidence="1">
    <location>
        <begin position="35"/>
        <end position="100"/>
    </location>
</feature>
<dbReference type="SUPFAM" id="SSF51261">
    <property type="entry name" value="Duplicated hybrid motif"/>
    <property type="match status" value="1"/>
</dbReference>
<feature type="chain" id="PRO_5045261207" evidence="2">
    <location>
        <begin position="24"/>
        <end position="385"/>
    </location>
</feature>
<reference evidence="4" key="1">
    <citation type="journal article" date="2019" name="Int. J. Syst. Evol. Microbiol.">
        <title>The Global Catalogue of Microorganisms (GCM) 10K type strain sequencing project: providing services to taxonomists for standard genome sequencing and annotation.</title>
        <authorList>
            <consortium name="The Broad Institute Genomics Platform"/>
            <consortium name="The Broad Institute Genome Sequencing Center for Infectious Disease"/>
            <person name="Wu L."/>
            <person name="Ma J."/>
        </authorList>
    </citation>
    <scope>NUCLEOTIDE SEQUENCE [LARGE SCALE GENOMIC DNA]</scope>
    <source>
        <strain evidence="4">CCUG 55328</strain>
    </source>
</reference>
<dbReference type="Proteomes" id="UP001597151">
    <property type="component" value="Unassembled WGS sequence"/>
</dbReference>
<comment type="caution">
    <text evidence="3">The sequence shown here is derived from an EMBL/GenBank/DDBJ whole genome shotgun (WGS) entry which is preliminary data.</text>
</comment>
<evidence type="ECO:0000256" key="1">
    <source>
        <dbReference type="SAM" id="Coils"/>
    </source>
</evidence>
<dbReference type="InterPro" id="IPR011055">
    <property type="entry name" value="Dup_hybrid_motif"/>
</dbReference>
<dbReference type="Gene3D" id="2.70.70.10">
    <property type="entry name" value="Glucose Permease (Domain IIA)"/>
    <property type="match status" value="1"/>
</dbReference>
<dbReference type="GO" id="GO:0016787">
    <property type="term" value="F:hydrolase activity"/>
    <property type="evidence" value="ECO:0007669"/>
    <property type="project" value="UniProtKB-KW"/>
</dbReference>
<accession>A0ABW3TFT0</accession>
<evidence type="ECO:0000256" key="2">
    <source>
        <dbReference type="SAM" id="SignalP"/>
    </source>
</evidence>
<keyword evidence="3" id="KW-0378">Hydrolase</keyword>
<evidence type="ECO:0000313" key="4">
    <source>
        <dbReference type="Proteomes" id="UP001597151"/>
    </source>
</evidence>
<sequence length="385" mass="40846">MIRHLALVLLISALSLGGAPVRAQTGGDAEAGQAAKAAAERLDQATRQLDAAESARDRVRALTETVAAFEDGLEAMRDGLRRASLREARLTRELQSREDEIAQLLGVLQSMGSRPSPVMLLHPEGPMGTARAGMILADVTPALNLRADDLRRKLQEISTLRLLQQNAAETLQTGLNGVQEARTALSQAVADRTDLPRRFTADPVRTAILIASTETLEGFASGLSQITTDEDRSELPDISAMRGKLPLPVQGQILRRAGEADAAGITRPGLLLATRPRALVSAPTAATIRYRGPLLDYGNVMILEPQSGTLFVLAGLDVVYGGIGEVIPAGSPLGLMGGQDAEIGDILANSGNGTGTGRSETLYIEVRQDNAPVDPEAWFATREDD</sequence>
<keyword evidence="4" id="KW-1185">Reference proteome</keyword>
<organism evidence="3 4">
    <name type="scientific">Seohaeicola saemankumensis</name>
    <dbReference type="NCBI Taxonomy" id="481181"/>
    <lineage>
        <taxon>Bacteria</taxon>
        <taxon>Pseudomonadati</taxon>
        <taxon>Pseudomonadota</taxon>
        <taxon>Alphaproteobacteria</taxon>
        <taxon>Rhodobacterales</taxon>
        <taxon>Roseobacteraceae</taxon>
        <taxon>Seohaeicola</taxon>
    </lineage>
</organism>
<evidence type="ECO:0000313" key="3">
    <source>
        <dbReference type="EMBL" id="MFD1195893.1"/>
    </source>
</evidence>
<proteinExistence type="predicted"/>
<dbReference type="EMBL" id="JBHTKR010000005">
    <property type="protein sequence ID" value="MFD1195893.1"/>
    <property type="molecule type" value="Genomic_DNA"/>
</dbReference>
<protein>
    <submittedName>
        <fullName evidence="3">Murein hydrolase activator EnvC family protein</fullName>
    </submittedName>
</protein>
<name>A0ABW3TFT0_9RHOB</name>
<feature type="signal peptide" evidence="2">
    <location>
        <begin position="1"/>
        <end position="23"/>
    </location>
</feature>
<keyword evidence="1" id="KW-0175">Coiled coil</keyword>
<dbReference type="RefSeq" id="WP_380793242.1">
    <property type="nucleotide sequence ID" value="NZ_JBHTKR010000005.1"/>
</dbReference>
<gene>
    <name evidence="3" type="ORF">ACFQ3C_14560</name>
</gene>